<keyword evidence="2 7" id="KW-0699">rRNA-binding</keyword>
<dbReference type="Gene3D" id="3.30.1490.10">
    <property type="match status" value="1"/>
</dbReference>
<evidence type="ECO:0000313" key="8">
    <source>
        <dbReference type="EMBL" id="AKQ05317.1"/>
    </source>
</evidence>
<dbReference type="EMBL" id="KT007070">
    <property type="protein sequence ID" value="AKQ05317.1"/>
    <property type="molecule type" value="Genomic_DNA"/>
</dbReference>
<dbReference type="GO" id="GO:1990904">
    <property type="term" value="C:ribonucleoprotein complex"/>
    <property type="evidence" value="ECO:0007669"/>
    <property type="project" value="UniProtKB-KW"/>
</dbReference>
<organism evidence="8">
    <name type="scientific">uncultured bacterium Rifle_16ft_4_minimus_24570</name>
    <dbReference type="NCBI Taxonomy" id="1665155"/>
    <lineage>
        <taxon>Bacteria</taxon>
        <taxon>environmental samples</taxon>
    </lineage>
</organism>
<dbReference type="FunFam" id="3.30.1370.30:FF:000002">
    <property type="entry name" value="30S ribosomal protein S8"/>
    <property type="match status" value="1"/>
</dbReference>
<comment type="function">
    <text evidence="7">One of the primary rRNA binding proteins, it binds directly to 16S rRNA central domain where it helps coordinate assembly of the platform of the 30S subunit.</text>
</comment>
<evidence type="ECO:0000256" key="3">
    <source>
        <dbReference type="ARBA" id="ARBA00022884"/>
    </source>
</evidence>
<evidence type="ECO:0000256" key="2">
    <source>
        <dbReference type="ARBA" id="ARBA00022730"/>
    </source>
</evidence>
<dbReference type="SUPFAM" id="SSF56047">
    <property type="entry name" value="Ribosomal protein S8"/>
    <property type="match status" value="1"/>
</dbReference>
<dbReference type="GO" id="GO:0003735">
    <property type="term" value="F:structural constituent of ribosome"/>
    <property type="evidence" value="ECO:0007669"/>
    <property type="project" value="InterPro"/>
</dbReference>
<evidence type="ECO:0000256" key="1">
    <source>
        <dbReference type="ARBA" id="ARBA00006471"/>
    </source>
</evidence>
<dbReference type="HAMAP" id="MF_01302_B">
    <property type="entry name" value="Ribosomal_uS8_B"/>
    <property type="match status" value="1"/>
</dbReference>
<dbReference type="GO" id="GO:0005737">
    <property type="term" value="C:cytoplasm"/>
    <property type="evidence" value="ECO:0007669"/>
    <property type="project" value="UniProtKB-ARBA"/>
</dbReference>
<name>A0A0H4TFB8_9BACT</name>
<gene>
    <name evidence="7 8" type="primary">rpsH</name>
</gene>
<evidence type="ECO:0000256" key="6">
    <source>
        <dbReference type="ARBA" id="ARBA00035258"/>
    </source>
</evidence>
<keyword evidence="5 7" id="KW-0687">Ribonucleoprotein</keyword>
<dbReference type="AlphaFoldDB" id="A0A0H4TFB8"/>
<dbReference type="FunFam" id="3.30.1490.10:FF:000001">
    <property type="entry name" value="30S ribosomal protein S8"/>
    <property type="match status" value="1"/>
</dbReference>
<dbReference type="NCBIfam" id="NF001109">
    <property type="entry name" value="PRK00136.1"/>
    <property type="match status" value="1"/>
</dbReference>
<accession>A0A0H4TFB8</accession>
<dbReference type="InterPro" id="IPR035987">
    <property type="entry name" value="Ribosomal_uS8_sf"/>
</dbReference>
<dbReference type="PANTHER" id="PTHR11758">
    <property type="entry name" value="40S RIBOSOMAL PROTEIN S15A"/>
    <property type="match status" value="1"/>
</dbReference>
<protein>
    <recommendedName>
        <fullName evidence="6 7">Small ribosomal subunit protein uS8</fullName>
    </recommendedName>
</protein>
<comment type="subunit">
    <text evidence="7">Part of the 30S ribosomal subunit. Contacts proteins S5 and S12.</text>
</comment>
<dbReference type="GO" id="GO:0019843">
    <property type="term" value="F:rRNA binding"/>
    <property type="evidence" value="ECO:0007669"/>
    <property type="project" value="UniProtKB-UniRule"/>
</dbReference>
<reference evidence="8" key="1">
    <citation type="journal article" date="2015" name="ISME J.">
        <title>Aquifer environment selects for microbial species cohorts in sediment and groundwater.</title>
        <authorList>
            <person name="Hug L.A."/>
            <person name="Thomas B.C."/>
            <person name="Brown C.T."/>
            <person name="Frischkorn K.R."/>
            <person name="Williams K.H."/>
            <person name="Tringe S.G."/>
            <person name="Banfield J.F."/>
        </authorList>
    </citation>
    <scope>NUCLEOTIDE SEQUENCE</scope>
</reference>
<keyword evidence="3 7" id="KW-0694">RNA-binding</keyword>
<dbReference type="GO" id="GO:0005840">
    <property type="term" value="C:ribosome"/>
    <property type="evidence" value="ECO:0007669"/>
    <property type="project" value="UniProtKB-KW"/>
</dbReference>
<dbReference type="Gene3D" id="3.30.1370.30">
    <property type="match status" value="1"/>
</dbReference>
<keyword evidence="4 7" id="KW-0689">Ribosomal protein</keyword>
<evidence type="ECO:0000256" key="4">
    <source>
        <dbReference type="ARBA" id="ARBA00022980"/>
    </source>
</evidence>
<dbReference type="InterPro" id="IPR000630">
    <property type="entry name" value="Ribosomal_uS8"/>
</dbReference>
<evidence type="ECO:0000256" key="7">
    <source>
        <dbReference type="HAMAP-Rule" id="MF_01302"/>
    </source>
</evidence>
<sequence length="132" mass="14924">MSMTDPISDMLVRIRNAIKAKHEKVNIPASKLKNEIAVILKEEGFIKNFKLIKDRKQGILRIYLKYENETESVIQGLKRISKPGCRIYATQENVPMVLNGMGVAILSTNKGVITDKVCREQKVGGEVLCHVW</sequence>
<dbReference type="GO" id="GO:0006412">
    <property type="term" value="P:translation"/>
    <property type="evidence" value="ECO:0007669"/>
    <property type="project" value="UniProtKB-UniRule"/>
</dbReference>
<comment type="similarity">
    <text evidence="1 7">Belongs to the universal ribosomal protein uS8 family.</text>
</comment>
<dbReference type="Pfam" id="PF00410">
    <property type="entry name" value="Ribosomal_S8"/>
    <property type="match status" value="1"/>
</dbReference>
<proteinExistence type="inferred from homology"/>
<evidence type="ECO:0000256" key="5">
    <source>
        <dbReference type="ARBA" id="ARBA00023274"/>
    </source>
</evidence>